<dbReference type="Gene3D" id="2.40.50.100">
    <property type="match status" value="1"/>
</dbReference>
<evidence type="ECO:0000256" key="3">
    <source>
        <dbReference type="SAM" id="Coils"/>
    </source>
</evidence>
<feature type="coiled-coil region" evidence="3">
    <location>
        <begin position="104"/>
        <end position="138"/>
    </location>
</feature>
<feature type="domain" description="YknX-like C-terminal permuted SH3-like" evidence="4">
    <location>
        <begin position="332"/>
        <end position="399"/>
    </location>
</feature>
<reference evidence="5 6" key="1">
    <citation type="submission" date="2019-03" db="EMBL/GenBank/DDBJ databases">
        <title>Genomic Encyclopedia of Type Strains, Phase IV (KMG-IV): sequencing the most valuable type-strain genomes for metagenomic binning, comparative biology and taxonomic classification.</title>
        <authorList>
            <person name="Goeker M."/>
        </authorList>
    </citation>
    <scope>NUCLEOTIDE SEQUENCE [LARGE SCALE GENOMIC DNA]</scope>
    <source>
        <strain evidence="5 6">DSM 23344</strain>
    </source>
</reference>
<evidence type="ECO:0000313" key="5">
    <source>
        <dbReference type="EMBL" id="TCO74712.1"/>
    </source>
</evidence>
<dbReference type="PANTHER" id="PTHR32347">
    <property type="entry name" value="EFFLUX SYSTEM COMPONENT YKNX-RELATED"/>
    <property type="match status" value="1"/>
</dbReference>
<dbReference type="Gene3D" id="1.10.287.470">
    <property type="entry name" value="Helix hairpin bin"/>
    <property type="match status" value="1"/>
</dbReference>
<sequence length="401" mass="43421">MATRRPAGKWLFWSVLGLLSGAIAFLALRPEPVWVDVATLVRGPLEVTIAEEGRTQVKDRYVLSSPVTGYLHRVELDVGDRVVPGNVLSLVDPMPASVLDARSRAEAQARVEAARAALSSVQQKVEVARADAELAQSEVQRLLSLEGENFVSVERLQQARTAAIRADAVLGSVRFDEDVAAYELAAARTRLEVSAAQSDGEQAREHVTIRSPVAGAVLDIMRESEGVIQAGEAILEVGDPGALEVLVDVLSFDAVRLRPGMSVRLTGWGGAPLDAAVRRVEPVGFIDISALGVEEQRVRVLADMISPRQEWQTLGHGYRVDAEFILWQSADALQVPASAVFRHEDGSAVFRVTGDRVVRVAIDIGQTNGFMTEVLAGLEVGDRVVRHPGRDLEAGDRVRLR</sequence>
<dbReference type="InterPro" id="IPR058637">
    <property type="entry name" value="YknX-like_C"/>
</dbReference>
<dbReference type="EMBL" id="SLWX01000012">
    <property type="protein sequence ID" value="TCO74712.1"/>
    <property type="molecule type" value="Genomic_DNA"/>
</dbReference>
<keyword evidence="6" id="KW-1185">Reference proteome</keyword>
<name>A0A4R2KPM3_9GAMM</name>
<accession>A0A4R2KPM3</accession>
<dbReference type="RefSeq" id="WP_117318768.1">
    <property type="nucleotide sequence ID" value="NZ_QQSW01000015.1"/>
</dbReference>
<dbReference type="InterPro" id="IPR050465">
    <property type="entry name" value="UPF0194_transport"/>
</dbReference>
<dbReference type="Proteomes" id="UP000294980">
    <property type="component" value="Unassembled WGS sequence"/>
</dbReference>
<comment type="caution">
    <text evidence="5">The sequence shown here is derived from an EMBL/GenBank/DDBJ whole genome shotgun (WGS) entry which is preliminary data.</text>
</comment>
<evidence type="ECO:0000256" key="1">
    <source>
        <dbReference type="ARBA" id="ARBA00004196"/>
    </source>
</evidence>
<evidence type="ECO:0000313" key="6">
    <source>
        <dbReference type="Proteomes" id="UP000294980"/>
    </source>
</evidence>
<dbReference type="OrthoDB" id="9791520at2"/>
<evidence type="ECO:0000259" key="4">
    <source>
        <dbReference type="Pfam" id="PF25989"/>
    </source>
</evidence>
<protein>
    <submittedName>
        <fullName evidence="5">HlyD family secretion protein</fullName>
    </submittedName>
</protein>
<comment type="subcellular location">
    <subcellularLocation>
        <location evidence="1">Cell envelope</location>
    </subcellularLocation>
</comment>
<dbReference type="Gene3D" id="2.40.420.20">
    <property type="match status" value="1"/>
</dbReference>
<dbReference type="PANTHER" id="PTHR32347:SF29">
    <property type="entry name" value="UPF0194 MEMBRANE PROTEIN YBHG"/>
    <property type="match status" value="1"/>
</dbReference>
<evidence type="ECO:0000256" key="2">
    <source>
        <dbReference type="ARBA" id="ARBA00023054"/>
    </source>
</evidence>
<dbReference type="AlphaFoldDB" id="A0A4R2KPM3"/>
<organism evidence="5 6">
    <name type="scientific">Chromatocurvus halotolerans</name>
    <dbReference type="NCBI Taxonomy" id="1132028"/>
    <lineage>
        <taxon>Bacteria</taxon>
        <taxon>Pseudomonadati</taxon>
        <taxon>Pseudomonadota</taxon>
        <taxon>Gammaproteobacteria</taxon>
        <taxon>Cellvibrionales</taxon>
        <taxon>Halieaceae</taxon>
        <taxon>Chromatocurvus</taxon>
    </lineage>
</organism>
<proteinExistence type="predicted"/>
<gene>
    <name evidence="5" type="ORF">EV688_11271</name>
</gene>
<dbReference type="Pfam" id="PF25989">
    <property type="entry name" value="YknX_C"/>
    <property type="match status" value="1"/>
</dbReference>
<dbReference type="GO" id="GO:0030313">
    <property type="term" value="C:cell envelope"/>
    <property type="evidence" value="ECO:0007669"/>
    <property type="project" value="UniProtKB-SubCell"/>
</dbReference>
<keyword evidence="2 3" id="KW-0175">Coiled coil</keyword>